<dbReference type="GO" id="GO:0002098">
    <property type="term" value="P:tRNA wobble uridine modification"/>
    <property type="evidence" value="ECO:0007669"/>
    <property type="project" value="InterPro"/>
</dbReference>
<keyword evidence="1" id="KW-0711">Selenium</keyword>
<dbReference type="SUPFAM" id="SSF52540">
    <property type="entry name" value="P-loop containing nucleoside triphosphate hydrolases"/>
    <property type="match status" value="1"/>
</dbReference>
<dbReference type="SUPFAM" id="SSF52821">
    <property type="entry name" value="Rhodanese/Cell cycle control phosphatase"/>
    <property type="match status" value="1"/>
</dbReference>
<accession>A0A1M5NWR8</accession>
<dbReference type="Pfam" id="PF00581">
    <property type="entry name" value="Rhodanese"/>
    <property type="match status" value="1"/>
</dbReference>
<dbReference type="Pfam" id="PF26341">
    <property type="entry name" value="AAA_SelU"/>
    <property type="match status" value="1"/>
</dbReference>
<proteinExistence type="predicted"/>
<dbReference type="Gene3D" id="3.40.250.10">
    <property type="entry name" value="Rhodanese-like domain"/>
    <property type="match status" value="1"/>
</dbReference>
<dbReference type="NCBIfam" id="TIGR03167">
    <property type="entry name" value="tRNA_sel_U_synt"/>
    <property type="match status" value="1"/>
</dbReference>
<dbReference type="GO" id="GO:0043828">
    <property type="term" value="F:tRNA 2-selenouridine synthase activity"/>
    <property type="evidence" value="ECO:0007669"/>
    <property type="project" value="InterPro"/>
</dbReference>
<evidence type="ECO:0000259" key="2">
    <source>
        <dbReference type="PROSITE" id="PS50206"/>
    </source>
</evidence>
<keyword evidence="4" id="KW-1185">Reference proteome</keyword>
<organism evidence="3 4">
    <name type="scientific">Tepidibacter thalassicus DSM 15285</name>
    <dbReference type="NCBI Taxonomy" id="1123350"/>
    <lineage>
        <taxon>Bacteria</taxon>
        <taxon>Bacillati</taxon>
        <taxon>Bacillota</taxon>
        <taxon>Clostridia</taxon>
        <taxon>Peptostreptococcales</taxon>
        <taxon>Peptostreptococcaceae</taxon>
        <taxon>Tepidibacter</taxon>
    </lineage>
</organism>
<gene>
    <name evidence="3" type="ORF">SAMN02744040_00261</name>
</gene>
<dbReference type="SMART" id="SM00450">
    <property type="entry name" value="RHOD"/>
    <property type="match status" value="1"/>
</dbReference>
<dbReference type="InterPro" id="IPR027417">
    <property type="entry name" value="P-loop_NTPase"/>
</dbReference>
<reference evidence="4" key="1">
    <citation type="submission" date="2016-11" db="EMBL/GenBank/DDBJ databases">
        <authorList>
            <person name="Varghese N."/>
            <person name="Submissions S."/>
        </authorList>
    </citation>
    <scope>NUCLEOTIDE SEQUENCE [LARGE SCALE GENOMIC DNA]</scope>
    <source>
        <strain evidence="4">DSM 15285</strain>
    </source>
</reference>
<protein>
    <submittedName>
        <fullName evidence="3">tRNA 2-selenouridine synthase</fullName>
    </submittedName>
</protein>
<dbReference type="PANTHER" id="PTHR30401:SF0">
    <property type="entry name" value="TRNA 2-SELENOURIDINE SYNTHASE"/>
    <property type="match status" value="1"/>
</dbReference>
<dbReference type="PROSITE" id="PS50206">
    <property type="entry name" value="RHODANESE_3"/>
    <property type="match status" value="1"/>
</dbReference>
<dbReference type="RefSeq" id="WP_072723060.1">
    <property type="nucleotide sequence ID" value="NZ_FQXH01000005.1"/>
</dbReference>
<dbReference type="AlphaFoldDB" id="A0A1M5NWR8"/>
<feature type="domain" description="Rhodanese" evidence="2">
    <location>
        <begin position="12"/>
        <end position="134"/>
    </location>
</feature>
<dbReference type="STRING" id="1123350.SAMN02744040_00261"/>
<dbReference type="InterPro" id="IPR058840">
    <property type="entry name" value="AAA_SelU"/>
</dbReference>
<dbReference type="NCBIfam" id="NF008750">
    <property type="entry name" value="PRK11784.1-2"/>
    <property type="match status" value="1"/>
</dbReference>
<dbReference type="EMBL" id="FQXH01000005">
    <property type="protein sequence ID" value="SHG93950.1"/>
    <property type="molecule type" value="Genomic_DNA"/>
</dbReference>
<dbReference type="Proteomes" id="UP000242520">
    <property type="component" value="Unassembled WGS sequence"/>
</dbReference>
<dbReference type="InterPro" id="IPR036873">
    <property type="entry name" value="Rhodanese-like_dom_sf"/>
</dbReference>
<evidence type="ECO:0000256" key="1">
    <source>
        <dbReference type="ARBA" id="ARBA00023266"/>
    </source>
</evidence>
<sequence length="349" mass="40686">MNRGIDIENAFKFEDVIFVDVRSPLEYEEDRIINSINIPILDDKERKIVGTIYKKQGKEFAIEKGLEFVSKKIKNLYIQFNDLSKSYKNIVVYCSRGGMRSGSVVNFLLNLGISVYQLKGGYKSYRNYVINFLENIDKNYRFIVLHGLTGVGKTDAIRYLNEKGLRGLDLESLARNCGSVFGHVCFNDNPPSQKLFESLIFDYIRNSNSKYIFIESESKRIGSVLIPNSVYDTMIKDGYHVLFESDIEFRVKRLVDQYINLNCKNDIVILECLEKLRKRLGNEKIDYLIEQLNLKEYAIIAKELIINYYDPLYKYSINKFNYNDIISCDDFEKAMAKLIKIYQRLKEGS</sequence>
<dbReference type="InterPro" id="IPR017582">
    <property type="entry name" value="SelU"/>
</dbReference>
<name>A0A1M5NWR8_9FIRM</name>
<evidence type="ECO:0000313" key="3">
    <source>
        <dbReference type="EMBL" id="SHG93950.1"/>
    </source>
</evidence>
<evidence type="ECO:0000313" key="4">
    <source>
        <dbReference type="Proteomes" id="UP000242520"/>
    </source>
</evidence>
<dbReference type="PANTHER" id="PTHR30401">
    <property type="entry name" value="TRNA 2-SELENOURIDINE SYNTHASE"/>
    <property type="match status" value="1"/>
</dbReference>
<dbReference type="InterPro" id="IPR001763">
    <property type="entry name" value="Rhodanese-like_dom"/>
</dbReference>